<gene>
    <name evidence="1" type="ORF">CKY47_33460</name>
</gene>
<dbReference type="InterPro" id="IPR010310">
    <property type="entry name" value="T7SS_ESAT-6-like"/>
</dbReference>
<dbReference type="RefSeq" id="WP_306750432.1">
    <property type="nucleotide sequence ID" value="NZ_NSDM01000022.1"/>
</dbReference>
<dbReference type="Proteomes" id="UP001225605">
    <property type="component" value="Unassembled WGS sequence"/>
</dbReference>
<dbReference type="SUPFAM" id="SSF140453">
    <property type="entry name" value="EsxAB dimer-like"/>
    <property type="match status" value="1"/>
</dbReference>
<evidence type="ECO:0008006" key="3">
    <source>
        <dbReference type="Google" id="ProtNLM"/>
    </source>
</evidence>
<dbReference type="Pfam" id="PF06013">
    <property type="entry name" value="WXG100"/>
    <property type="match status" value="1"/>
</dbReference>
<name>A0ABU0X9Y8_9PSEU</name>
<dbReference type="InterPro" id="IPR036689">
    <property type="entry name" value="ESAT-6-like_sf"/>
</dbReference>
<keyword evidence="2" id="KW-1185">Reference proteome</keyword>
<comment type="caution">
    <text evidence="1">The sequence shown here is derived from an EMBL/GenBank/DDBJ whole genome shotgun (WGS) entry which is preliminary data.</text>
</comment>
<reference evidence="1 2" key="1">
    <citation type="submission" date="2017-06" db="EMBL/GenBank/DDBJ databases">
        <title>Cultured bacterium strain Saccharothrix yanglingensis Hhs.015.</title>
        <authorList>
            <person name="Xia Y."/>
        </authorList>
    </citation>
    <scope>NUCLEOTIDE SEQUENCE [LARGE SCALE GENOMIC DNA]</scope>
    <source>
        <strain evidence="1 2">Hhs.015</strain>
    </source>
</reference>
<dbReference type="EMBL" id="NSDM01000022">
    <property type="protein sequence ID" value="MDQ2588771.1"/>
    <property type="molecule type" value="Genomic_DNA"/>
</dbReference>
<organism evidence="1 2">
    <name type="scientific">Saccharothrix yanglingensis</name>
    <dbReference type="NCBI Taxonomy" id="659496"/>
    <lineage>
        <taxon>Bacteria</taxon>
        <taxon>Bacillati</taxon>
        <taxon>Actinomycetota</taxon>
        <taxon>Actinomycetes</taxon>
        <taxon>Pseudonocardiales</taxon>
        <taxon>Pseudonocardiaceae</taxon>
        <taxon>Saccharothrix</taxon>
    </lineage>
</organism>
<evidence type="ECO:0000313" key="1">
    <source>
        <dbReference type="EMBL" id="MDQ2588771.1"/>
    </source>
</evidence>
<evidence type="ECO:0000313" key="2">
    <source>
        <dbReference type="Proteomes" id="UP001225605"/>
    </source>
</evidence>
<proteinExistence type="predicted"/>
<protein>
    <recommendedName>
        <fullName evidence="3">ESAT-6-like protein</fullName>
    </recommendedName>
</protein>
<dbReference type="Gene3D" id="1.10.287.1060">
    <property type="entry name" value="ESAT-6-like"/>
    <property type="match status" value="1"/>
</dbReference>
<accession>A0ABU0X9Y8</accession>
<sequence>MNAPISTTTPGLLRAAGLFQETQNFANRGTETVRGTLNVLRTTWSGEAYGAYERSMNSWFADCKQITDALGLMIDLVQQHAGTVTRGEDSNVQVAAAIPTGPDLGI</sequence>